<organism evidence="2 3">
    <name type="scientific">Exidia glandulosa HHB12029</name>
    <dbReference type="NCBI Taxonomy" id="1314781"/>
    <lineage>
        <taxon>Eukaryota</taxon>
        <taxon>Fungi</taxon>
        <taxon>Dikarya</taxon>
        <taxon>Basidiomycota</taxon>
        <taxon>Agaricomycotina</taxon>
        <taxon>Agaricomycetes</taxon>
        <taxon>Auriculariales</taxon>
        <taxon>Exidiaceae</taxon>
        <taxon>Exidia</taxon>
    </lineage>
</organism>
<dbReference type="EMBL" id="KV425903">
    <property type="protein sequence ID" value="KZW00081.1"/>
    <property type="molecule type" value="Genomic_DNA"/>
</dbReference>
<dbReference type="Gene3D" id="2.130.10.10">
    <property type="entry name" value="YVTN repeat-like/Quinoprotein amine dehydrogenase"/>
    <property type="match status" value="1"/>
</dbReference>
<dbReference type="InterPro" id="IPR015943">
    <property type="entry name" value="WD40/YVTN_repeat-like_dom_sf"/>
</dbReference>
<sequence>MAHPLVYKKTQCLDTIHKSSIVALAFSPCAGLLASAERGIRNGPTDCVAHLVVWNLAMADSRPLRYALKCSFGLSNLIWFNVAQGVLLGGADGSVTAVQERSNEHKISVFTFDAHESSISALAAQHKGVKLATADGRSLAVWTNVSQKWTLCRRLSHHSSLENRASGQLPPFVVTALSWSSDTHMIVAYTEHPAVILDTQTGDHLRELHFAADGPRVTVGAFGSGLYISYNGLDFNVHDLGNATLKFSFGHASTLPLPAVLAHEEHALFHGTRDGSVLLRDCQKSLLWQPYPVVELRHTYAAAIASLATFSMARTDKYMLAAGTDSIEGRCSIDVWQSFPVDDANPHDSISPSFAGSPAARRYRDIAVRLISVGLILSLFYLFQTNLLSYMSSISQHIL</sequence>
<dbReference type="STRING" id="1314781.A0A165N1L6"/>
<dbReference type="SUPFAM" id="SSF50978">
    <property type="entry name" value="WD40 repeat-like"/>
    <property type="match status" value="1"/>
</dbReference>
<evidence type="ECO:0000256" key="1">
    <source>
        <dbReference type="SAM" id="Phobius"/>
    </source>
</evidence>
<evidence type="ECO:0000313" key="2">
    <source>
        <dbReference type="EMBL" id="KZW00081.1"/>
    </source>
</evidence>
<protein>
    <recommendedName>
        <fullName evidence="4">WD40 repeat-like protein</fullName>
    </recommendedName>
</protein>
<keyword evidence="3" id="KW-1185">Reference proteome</keyword>
<accession>A0A165N1L6</accession>
<evidence type="ECO:0008006" key="4">
    <source>
        <dbReference type="Google" id="ProtNLM"/>
    </source>
</evidence>
<dbReference type="InterPro" id="IPR036322">
    <property type="entry name" value="WD40_repeat_dom_sf"/>
</dbReference>
<keyword evidence="1" id="KW-1133">Transmembrane helix</keyword>
<dbReference type="AlphaFoldDB" id="A0A165N1L6"/>
<name>A0A165N1L6_EXIGL</name>
<dbReference type="Proteomes" id="UP000077266">
    <property type="component" value="Unassembled WGS sequence"/>
</dbReference>
<reference evidence="2 3" key="1">
    <citation type="journal article" date="2016" name="Mol. Biol. Evol.">
        <title>Comparative Genomics of Early-Diverging Mushroom-Forming Fungi Provides Insights into the Origins of Lignocellulose Decay Capabilities.</title>
        <authorList>
            <person name="Nagy L.G."/>
            <person name="Riley R."/>
            <person name="Tritt A."/>
            <person name="Adam C."/>
            <person name="Daum C."/>
            <person name="Floudas D."/>
            <person name="Sun H."/>
            <person name="Yadav J.S."/>
            <person name="Pangilinan J."/>
            <person name="Larsson K.H."/>
            <person name="Matsuura K."/>
            <person name="Barry K."/>
            <person name="Labutti K."/>
            <person name="Kuo R."/>
            <person name="Ohm R.A."/>
            <person name="Bhattacharya S.S."/>
            <person name="Shirouzu T."/>
            <person name="Yoshinaga Y."/>
            <person name="Martin F.M."/>
            <person name="Grigoriev I.V."/>
            <person name="Hibbett D.S."/>
        </authorList>
    </citation>
    <scope>NUCLEOTIDE SEQUENCE [LARGE SCALE GENOMIC DNA]</scope>
    <source>
        <strain evidence="2 3">HHB12029</strain>
    </source>
</reference>
<keyword evidence="1" id="KW-0812">Transmembrane</keyword>
<gene>
    <name evidence="2" type="ORF">EXIGLDRAFT_761945</name>
</gene>
<keyword evidence="1" id="KW-0472">Membrane</keyword>
<evidence type="ECO:0000313" key="3">
    <source>
        <dbReference type="Proteomes" id="UP000077266"/>
    </source>
</evidence>
<feature type="transmembrane region" description="Helical" evidence="1">
    <location>
        <begin position="366"/>
        <end position="383"/>
    </location>
</feature>
<dbReference type="InParanoid" id="A0A165N1L6"/>
<proteinExistence type="predicted"/>